<evidence type="ECO:0000313" key="6">
    <source>
        <dbReference type="Proteomes" id="UP000019091"/>
    </source>
</evidence>
<dbReference type="KEGG" id="btre:F542_6150"/>
<evidence type="ECO:0000256" key="3">
    <source>
        <dbReference type="ARBA" id="ARBA00022840"/>
    </source>
</evidence>
<sequence length="236" mass="26600">MTGKMFERKTFLPFINILGRFMLTIHHTSEHSLLCSASPPAELSKQQQIWAISAQARRLPNVQEVVVGMNNFTVYYDLFTASQPLIEHLQALWENYQTQTTKTARCVEIPVHYGGEFGEDLFEVARFHHTTPEEIIRRHTDPTYTVFMIGFQAGFPYLNGLPENLHTPRRDVPRTKVPAGSVGIGGSQTGIYPFTSPGGWQLLGRTELPLFDIQKSPPTLLSAGDNVRFVAESIRL</sequence>
<evidence type="ECO:0000259" key="4">
    <source>
        <dbReference type="SMART" id="SM00796"/>
    </source>
</evidence>
<organism evidence="5 6">
    <name type="scientific">Bibersteinia trehalosi USDA-ARS-USMARC-188</name>
    <dbReference type="NCBI Taxonomy" id="1263829"/>
    <lineage>
        <taxon>Bacteria</taxon>
        <taxon>Pseudomonadati</taxon>
        <taxon>Pseudomonadota</taxon>
        <taxon>Gammaproteobacteria</taxon>
        <taxon>Pasteurellales</taxon>
        <taxon>Pasteurellaceae</taxon>
        <taxon>Bibersteinia</taxon>
    </lineage>
</organism>
<dbReference type="Gene3D" id="2.40.100.10">
    <property type="entry name" value="Cyclophilin-like"/>
    <property type="match status" value="1"/>
</dbReference>
<keyword evidence="1" id="KW-0547">Nucleotide-binding</keyword>
<dbReference type="InterPro" id="IPR010016">
    <property type="entry name" value="PxpB"/>
</dbReference>
<proteinExistence type="predicted"/>
<dbReference type="SUPFAM" id="SSF50891">
    <property type="entry name" value="Cyclophilin-like"/>
    <property type="match status" value="1"/>
</dbReference>
<evidence type="ECO:0000256" key="1">
    <source>
        <dbReference type="ARBA" id="ARBA00022741"/>
    </source>
</evidence>
<accession>A0A4V7I8I4</accession>
<keyword evidence="3" id="KW-0067">ATP-binding</keyword>
<dbReference type="SUPFAM" id="SSF160467">
    <property type="entry name" value="PH0987 N-terminal domain-like"/>
    <property type="match status" value="1"/>
</dbReference>
<dbReference type="GO" id="GO:0005524">
    <property type="term" value="F:ATP binding"/>
    <property type="evidence" value="ECO:0007669"/>
    <property type="project" value="UniProtKB-KW"/>
</dbReference>
<dbReference type="GO" id="GO:0016787">
    <property type="term" value="F:hydrolase activity"/>
    <property type="evidence" value="ECO:0007669"/>
    <property type="project" value="UniProtKB-KW"/>
</dbReference>
<feature type="domain" description="Carboxyltransferase" evidence="4">
    <location>
        <begin position="23"/>
        <end position="221"/>
    </location>
</feature>
<dbReference type="AlphaFoldDB" id="A0A4V7I8I4"/>
<reference evidence="5 6" key="1">
    <citation type="journal article" date="2014" name="Genome Announc.">
        <title>Complete Closed Genome Sequences of Three Bibersteinia trehalosi Nasopharyngeal Isolates from Cattle with Shipping Fever.</title>
        <authorList>
            <person name="Harhay G.P."/>
            <person name="McVey D.S."/>
            <person name="Koren S."/>
            <person name="Phillippy A.M."/>
            <person name="Bono J."/>
            <person name="Harhay D.M."/>
            <person name="Clawson M.L."/>
            <person name="Heaton M.P."/>
            <person name="Chitko-McKown C.G."/>
            <person name="Korlach J."/>
            <person name="Smith T.P."/>
        </authorList>
    </citation>
    <scope>NUCLEOTIDE SEQUENCE [LARGE SCALE GENOMIC DNA]</scope>
    <source>
        <strain evidence="5 6">USDA-ARS-USMARC-188</strain>
    </source>
</reference>
<gene>
    <name evidence="5" type="ORF">F542_6150</name>
</gene>
<dbReference type="Proteomes" id="UP000019091">
    <property type="component" value="Chromosome"/>
</dbReference>
<dbReference type="PANTHER" id="PTHR34698:SF2">
    <property type="entry name" value="5-OXOPROLINASE SUBUNIT B"/>
    <property type="match status" value="1"/>
</dbReference>
<dbReference type="InterPro" id="IPR029000">
    <property type="entry name" value="Cyclophilin-like_dom_sf"/>
</dbReference>
<dbReference type="SMART" id="SM00796">
    <property type="entry name" value="AHS1"/>
    <property type="match status" value="1"/>
</dbReference>
<dbReference type="NCBIfam" id="TIGR00370">
    <property type="entry name" value="5-oxoprolinase subunit PxpB"/>
    <property type="match status" value="1"/>
</dbReference>
<keyword evidence="2 5" id="KW-0378">Hydrolase</keyword>
<dbReference type="Pfam" id="PF02682">
    <property type="entry name" value="CT_C_D"/>
    <property type="match status" value="1"/>
</dbReference>
<dbReference type="InterPro" id="IPR003833">
    <property type="entry name" value="CT_C_D"/>
</dbReference>
<name>A0A4V7I8I4_BIBTR</name>
<dbReference type="PANTHER" id="PTHR34698">
    <property type="entry name" value="5-OXOPROLINASE SUBUNIT B"/>
    <property type="match status" value="1"/>
</dbReference>
<dbReference type="EMBL" id="CP006954">
    <property type="protein sequence ID" value="AHG81333.1"/>
    <property type="molecule type" value="Genomic_DNA"/>
</dbReference>
<evidence type="ECO:0000313" key="5">
    <source>
        <dbReference type="EMBL" id="AHG81333.1"/>
    </source>
</evidence>
<evidence type="ECO:0000256" key="2">
    <source>
        <dbReference type="ARBA" id="ARBA00022801"/>
    </source>
</evidence>
<protein>
    <submittedName>
        <fullName evidence="5">Hydrolase</fullName>
    </submittedName>
</protein>